<dbReference type="Proteomes" id="UP000607653">
    <property type="component" value="Unassembled WGS sequence"/>
</dbReference>
<evidence type="ECO:0000313" key="1">
    <source>
        <dbReference type="EMBL" id="DAD45560.1"/>
    </source>
</evidence>
<comment type="caution">
    <text evidence="1">The sequence shown here is derived from an EMBL/GenBank/DDBJ whole genome shotgun (WGS) entry which is preliminary data.</text>
</comment>
<proteinExistence type="predicted"/>
<dbReference type="AlphaFoldDB" id="A0A822ZM63"/>
<accession>A0A822ZM63</accession>
<evidence type="ECO:0000313" key="2">
    <source>
        <dbReference type="Proteomes" id="UP000607653"/>
    </source>
</evidence>
<name>A0A822ZM63_NELNU</name>
<sequence>MVEDCGYSKNEVSKIFYKVPNMGISDGLREMFDDSTTFGLLKYVSDGGSLDTYMEHTVSAPTYNATMVSPLDSKGIRLVVDLNEHAHEFEYSKGNDSRHNVGDIGLTDDEIFKIL</sequence>
<dbReference type="EMBL" id="DUZY01000007">
    <property type="protein sequence ID" value="DAD45560.1"/>
    <property type="molecule type" value="Genomic_DNA"/>
</dbReference>
<gene>
    <name evidence="1" type="ORF">HUJ06_003790</name>
</gene>
<reference evidence="1 2" key="1">
    <citation type="journal article" date="2020" name="Mol. Biol. Evol.">
        <title>Distinct Expression and Methylation Patterns for Genes with Different Fates following a Single Whole-Genome Duplication in Flowering Plants.</title>
        <authorList>
            <person name="Shi T."/>
            <person name="Rahmani R.S."/>
            <person name="Gugger P.F."/>
            <person name="Wang M."/>
            <person name="Li H."/>
            <person name="Zhang Y."/>
            <person name="Li Z."/>
            <person name="Wang Q."/>
            <person name="Van de Peer Y."/>
            <person name="Marchal K."/>
            <person name="Chen J."/>
        </authorList>
    </citation>
    <scope>NUCLEOTIDE SEQUENCE [LARGE SCALE GENOMIC DNA]</scope>
    <source>
        <tissue evidence="1">Leaf</tissue>
    </source>
</reference>
<organism evidence="1 2">
    <name type="scientific">Nelumbo nucifera</name>
    <name type="common">Sacred lotus</name>
    <dbReference type="NCBI Taxonomy" id="4432"/>
    <lineage>
        <taxon>Eukaryota</taxon>
        <taxon>Viridiplantae</taxon>
        <taxon>Streptophyta</taxon>
        <taxon>Embryophyta</taxon>
        <taxon>Tracheophyta</taxon>
        <taxon>Spermatophyta</taxon>
        <taxon>Magnoliopsida</taxon>
        <taxon>Proteales</taxon>
        <taxon>Nelumbonaceae</taxon>
        <taxon>Nelumbo</taxon>
    </lineage>
</organism>
<keyword evidence="2" id="KW-1185">Reference proteome</keyword>
<protein>
    <submittedName>
        <fullName evidence="1">Uncharacterized protein</fullName>
    </submittedName>
</protein>